<evidence type="ECO:0000313" key="1">
    <source>
        <dbReference type="EMBL" id="AEM39220.1"/>
    </source>
</evidence>
<keyword evidence="2" id="KW-1185">Reference proteome</keyword>
<dbReference type="EMBL" id="CP002838">
    <property type="protein sequence ID" value="AEM39220.1"/>
    <property type="molecule type" value="Genomic_DNA"/>
</dbReference>
<dbReference type="eggNOG" id="arCOG06071">
    <property type="taxonomic scope" value="Archaea"/>
</dbReference>
<dbReference type="AlphaFoldDB" id="G0EGS2"/>
<dbReference type="KEGG" id="pfm:Pyrfu_1362"/>
<proteinExistence type="predicted"/>
<organism evidence="1 2">
    <name type="scientific">Pyrolobus fumarii (strain DSM 11204 / 1A)</name>
    <dbReference type="NCBI Taxonomy" id="694429"/>
    <lineage>
        <taxon>Archaea</taxon>
        <taxon>Thermoproteota</taxon>
        <taxon>Thermoprotei</taxon>
        <taxon>Desulfurococcales</taxon>
        <taxon>Pyrodictiaceae</taxon>
        <taxon>Pyrolobus</taxon>
    </lineage>
</organism>
<accession>G0EGS2</accession>
<protein>
    <submittedName>
        <fullName evidence="1">Uncharacterized protein</fullName>
    </submittedName>
</protein>
<dbReference type="HOGENOM" id="CLU_160446_0_0_2"/>
<reference evidence="1 2" key="1">
    <citation type="journal article" date="2011" name="Stand. Genomic Sci.">
        <title>Complete genome sequence of the hyperthermophilic chemolithoautotroph Pyrolobus fumarii type strain (1A).</title>
        <authorList>
            <person name="Anderson I."/>
            <person name="Goker M."/>
            <person name="Nolan M."/>
            <person name="Lucas S."/>
            <person name="Hammon N."/>
            <person name="Deshpande S."/>
            <person name="Cheng J.F."/>
            <person name="Tapia R."/>
            <person name="Han C."/>
            <person name="Goodwin L."/>
            <person name="Pitluck S."/>
            <person name="Huntemann M."/>
            <person name="Liolios K."/>
            <person name="Ivanova N."/>
            <person name="Pagani I."/>
            <person name="Mavromatis K."/>
            <person name="Ovchinikova G."/>
            <person name="Pati A."/>
            <person name="Chen A."/>
            <person name="Palaniappan K."/>
            <person name="Land M."/>
            <person name="Hauser L."/>
            <person name="Brambilla E.M."/>
            <person name="Huber H."/>
            <person name="Yasawong M."/>
            <person name="Rohde M."/>
            <person name="Spring S."/>
            <person name="Abt B."/>
            <person name="Sikorski J."/>
            <person name="Wirth R."/>
            <person name="Detter J.C."/>
            <person name="Woyke T."/>
            <person name="Bristow J."/>
            <person name="Eisen J.A."/>
            <person name="Markowitz V."/>
            <person name="Hugenholtz P."/>
            <person name="Kyrpides N.C."/>
            <person name="Klenk H.P."/>
            <person name="Lapidus A."/>
        </authorList>
    </citation>
    <scope>NUCLEOTIDE SEQUENCE [LARGE SCALE GENOMIC DNA]</scope>
    <source>
        <strain evidence="2">DSM 11204 / 1A</strain>
    </source>
</reference>
<sequence length="128" mass="14294">MSPGLVLPRKPLLYPNECVSRILAAIPPGHYHLRLVLEFKDGTRVVLHEATVAAIVRAYVSIVTHPSRRGVMLVSRRLTRAQRKIGYAEWQLIEGDASEDEAISEVVRVLSDAEVPRGCLGENEARER</sequence>
<name>G0EGS2_PYRF1</name>
<gene>
    <name evidence="1" type="ordered locus">Pyrfu_1362</name>
</gene>
<dbReference type="Proteomes" id="UP000001037">
    <property type="component" value="Chromosome"/>
</dbReference>
<dbReference type="InParanoid" id="G0EGS2"/>
<dbReference type="STRING" id="694429.Pyrfu_1362"/>
<evidence type="ECO:0000313" key="2">
    <source>
        <dbReference type="Proteomes" id="UP000001037"/>
    </source>
</evidence>